<dbReference type="SMART" id="SM00460">
    <property type="entry name" value="TGc"/>
    <property type="match status" value="1"/>
</dbReference>
<evidence type="ECO:0000259" key="3">
    <source>
        <dbReference type="SMART" id="SM00460"/>
    </source>
</evidence>
<feature type="transmembrane region" description="Helical" evidence="2">
    <location>
        <begin position="127"/>
        <end position="148"/>
    </location>
</feature>
<dbReference type="InterPro" id="IPR038765">
    <property type="entry name" value="Papain-like_cys_pep_sf"/>
</dbReference>
<feature type="transmembrane region" description="Helical" evidence="2">
    <location>
        <begin position="179"/>
        <end position="199"/>
    </location>
</feature>
<dbReference type="GO" id="GO:0008233">
    <property type="term" value="F:peptidase activity"/>
    <property type="evidence" value="ECO:0007669"/>
    <property type="project" value="UniProtKB-KW"/>
</dbReference>
<feature type="transmembrane region" description="Helical" evidence="2">
    <location>
        <begin position="29"/>
        <end position="49"/>
    </location>
</feature>
<dbReference type="PANTHER" id="PTHR42736:SF1">
    <property type="entry name" value="PROTEIN-GLUTAMINE GAMMA-GLUTAMYLTRANSFERASE"/>
    <property type="match status" value="1"/>
</dbReference>
<keyword evidence="5" id="KW-1185">Reference proteome</keyword>
<organism evidence="4 5">
    <name type="scientific">Saccharothrix tamanrassetensis</name>
    <dbReference type="NCBI Taxonomy" id="1051531"/>
    <lineage>
        <taxon>Bacteria</taxon>
        <taxon>Bacillati</taxon>
        <taxon>Actinomycetota</taxon>
        <taxon>Actinomycetes</taxon>
        <taxon>Pseudonocardiales</taxon>
        <taxon>Pseudonocardiaceae</taxon>
        <taxon>Saccharothrix</taxon>
    </lineage>
</organism>
<proteinExistence type="predicted"/>
<dbReference type="AlphaFoldDB" id="A0A841CN94"/>
<sequence length="699" mass="73700">MSSVRVVCAAALAALAAWSFRPVFDAEAGLAFAVAVVVPAAVVAAWELLATSVLKRMSGGVGTALALLWVVAAVAAVTRPGRDVLSGPFRLLTSVLPTEAAAPQLAAVSVLSGLTSLAAVHLAARAVLLPVLPASVCLALGLSLGAAAGPLPAWYVPAFVVVSTLPALFSAGTASRARLVVGGVVVALAAVVGPAFGLLGPTALRPPASAQALVDAPVQPKRHTNPMAQYLALRDGRMVLEIDGTASERVDRLGMVTLTGFDGRAWSPAADYRRAAHQLPAPSQGTAPRRETTLHLRLGTPDSIGWLPRPGWPGRVSVADLGFDADTGDLVVPAGQETPAEYRISATEPVVSPELLRTDQPAVGAGRPDLLLPPEVLGFVDAATAGQHTELDRFLGLYHNLRAVPFHYDASDEAPGGNGLYQVSALLKSHRGTSEQYASAFALMCRQLGWDARVVLGFRPRWDGDALHVEGRDVFAWVEVRFERLGWLPIDPSPTREAADVGDEPPDQATRPDTGSVQLPPAHDPEPAPEPEWEAPPNAAVPPTPGPRSDVVLPVAGAVSVALLFAVPLLKAARRRALRRGTPRRRVMAAWREAVTTLRAGGAPVHERQTTGQVVEAVPEIHRLALRPLAELVDRVGFAPDEVTEEMAATAARQLGEIRAQVRGGLSPGRRAAWLFDPRPLVVRRRPVEYEGLGGLRPN</sequence>
<evidence type="ECO:0000313" key="4">
    <source>
        <dbReference type="EMBL" id="MBB5958610.1"/>
    </source>
</evidence>
<feature type="transmembrane region" description="Helical" evidence="2">
    <location>
        <begin position="61"/>
        <end position="81"/>
    </location>
</feature>
<dbReference type="EMBL" id="JACHJN010000008">
    <property type="protein sequence ID" value="MBB5958610.1"/>
    <property type="molecule type" value="Genomic_DNA"/>
</dbReference>
<dbReference type="InterPro" id="IPR021878">
    <property type="entry name" value="TgpA_N"/>
</dbReference>
<dbReference type="RefSeq" id="WP_184694698.1">
    <property type="nucleotide sequence ID" value="NZ_JACHJN010000008.1"/>
</dbReference>
<evidence type="ECO:0000256" key="2">
    <source>
        <dbReference type="SAM" id="Phobius"/>
    </source>
</evidence>
<dbReference type="GO" id="GO:0006508">
    <property type="term" value="P:proteolysis"/>
    <property type="evidence" value="ECO:0007669"/>
    <property type="project" value="UniProtKB-KW"/>
</dbReference>
<evidence type="ECO:0000313" key="5">
    <source>
        <dbReference type="Proteomes" id="UP000547510"/>
    </source>
</evidence>
<keyword evidence="4" id="KW-0645">Protease</keyword>
<dbReference type="InterPro" id="IPR052901">
    <property type="entry name" value="Bact_TGase-like"/>
</dbReference>
<keyword evidence="2" id="KW-0812">Transmembrane</keyword>
<dbReference type="Pfam" id="PF11992">
    <property type="entry name" value="TgpA_N"/>
    <property type="match status" value="1"/>
</dbReference>
<feature type="domain" description="Transglutaminase-like" evidence="3">
    <location>
        <begin position="426"/>
        <end position="494"/>
    </location>
</feature>
<feature type="region of interest" description="Disordered" evidence="1">
    <location>
        <begin position="493"/>
        <end position="545"/>
    </location>
</feature>
<feature type="transmembrane region" description="Helical" evidence="2">
    <location>
        <begin position="154"/>
        <end position="172"/>
    </location>
</feature>
<dbReference type="Proteomes" id="UP000547510">
    <property type="component" value="Unassembled WGS sequence"/>
</dbReference>
<keyword evidence="4" id="KW-0378">Hydrolase</keyword>
<accession>A0A841CN94</accession>
<gene>
    <name evidence="4" type="ORF">FHS29_005218</name>
</gene>
<keyword evidence="2" id="KW-0472">Membrane</keyword>
<name>A0A841CN94_9PSEU</name>
<dbReference type="Gene3D" id="3.10.620.30">
    <property type="match status" value="1"/>
</dbReference>
<dbReference type="SUPFAM" id="SSF54001">
    <property type="entry name" value="Cysteine proteinases"/>
    <property type="match status" value="1"/>
</dbReference>
<dbReference type="Pfam" id="PF01841">
    <property type="entry name" value="Transglut_core"/>
    <property type="match status" value="1"/>
</dbReference>
<comment type="caution">
    <text evidence="4">The sequence shown here is derived from an EMBL/GenBank/DDBJ whole genome shotgun (WGS) entry which is preliminary data.</text>
</comment>
<feature type="transmembrane region" description="Helical" evidence="2">
    <location>
        <begin position="551"/>
        <end position="570"/>
    </location>
</feature>
<dbReference type="InterPro" id="IPR002931">
    <property type="entry name" value="Transglutaminase-like"/>
</dbReference>
<feature type="transmembrane region" description="Helical" evidence="2">
    <location>
        <begin position="101"/>
        <end position="120"/>
    </location>
</feature>
<reference evidence="4 5" key="1">
    <citation type="submission" date="2020-08" db="EMBL/GenBank/DDBJ databases">
        <title>Genomic Encyclopedia of Type Strains, Phase III (KMG-III): the genomes of soil and plant-associated and newly described type strains.</title>
        <authorList>
            <person name="Whitman W."/>
        </authorList>
    </citation>
    <scope>NUCLEOTIDE SEQUENCE [LARGE SCALE GENOMIC DNA]</scope>
    <source>
        <strain evidence="4 5">CECT 8640</strain>
    </source>
</reference>
<keyword evidence="2" id="KW-1133">Transmembrane helix</keyword>
<dbReference type="PANTHER" id="PTHR42736">
    <property type="entry name" value="PROTEIN-GLUTAMINE GAMMA-GLUTAMYLTRANSFERASE"/>
    <property type="match status" value="1"/>
</dbReference>
<evidence type="ECO:0000256" key="1">
    <source>
        <dbReference type="SAM" id="MobiDB-lite"/>
    </source>
</evidence>
<protein>
    <submittedName>
        <fullName evidence="4">Transglutaminase-like putative cysteine protease</fullName>
    </submittedName>
</protein>